<dbReference type="EMBL" id="LGTW01000021">
    <property type="protein sequence ID" value="KWX21240.1"/>
    <property type="molecule type" value="Genomic_DNA"/>
</dbReference>
<dbReference type="GO" id="GO:0016773">
    <property type="term" value="F:phosphotransferase activity, alcohol group as acceptor"/>
    <property type="evidence" value="ECO:0007669"/>
    <property type="project" value="InterPro"/>
</dbReference>
<protein>
    <submittedName>
        <fullName evidence="10">Aminoglycoside phosphotransferase</fullName>
    </submittedName>
</protein>
<dbReference type="InterPro" id="IPR024165">
    <property type="entry name" value="Kan/Strep_kinase"/>
</dbReference>
<feature type="binding site" evidence="8">
    <location>
        <position position="172"/>
    </location>
    <ligand>
        <name>Mg(2+)</name>
        <dbReference type="ChEBI" id="CHEBI:18420"/>
    </ligand>
</feature>
<dbReference type="GO" id="GO:0005524">
    <property type="term" value="F:ATP binding"/>
    <property type="evidence" value="ECO:0007669"/>
    <property type="project" value="UniProtKB-KW"/>
</dbReference>
<evidence type="ECO:0000256" key="8">
    <source>
        <dbReference type="PIRSR" id="PIRSR000706-2"/>
    </source>
</evidence>
<keyword evidence="8" id="KW-0460">Magnesium</keyword>
<evidence type="ECO:0000256" key="6">
    <source>
        <dbReference type="ARBA" id="ARBA00023251"/>
    </source>
</evidence>
<dbReference type="SUPFAM" id="SSF56112">
    <property type="entry name" value="Protein kinase-like (PK-like)"/>
    <property type="match status" value="1"/>
</dbReference>
<name>A0A132PFY8_9MYCO</name>
<dbReference type="Proteomes" id="UP000070612">
    <property type="component" value="Unassembled WGS sequence"/>
</dbReference>
<comment type="caution">
    <text evidence="10">The sequence shown here is derived from an EMBL/GenBank/DDBJ whole genome shotgun (WGS) entry which is preliminary data.</text>
</comment>
<feature type="domain" description="Aminoglycoside phosphotransferase" evidence="9">
    <location>
        <begin position="34"/>
        <end position="136"/>
    </location>
</feature>
<dbReference type="STRING" id="59750.AWC31_22650"/>
<feature type="binding site" evidence="8">
    <location>
        <position position="186"/>
    </location>
    <ligand>
        <name>Mg(2+)</name>
        <dbReference type="ChEBI" id="CHEBI:18420"/>
    </ligand>
</feature>
<dbReference type="PATRIC" id="fig|59750.3.peg.3208"/>
<gene>
    <name evidence="10" type="ORF">AFM11_26685</name>
</gene>
<feature type="domain" description="Aminoglycoside phosphotransferase" evidence="9">
    <location>
        <begin position="139"/>
        <end position="229"/>
    </location>
</feature>
<evidence type="ECO:0000256" key="3">
    <source>
        <dbReference type="ARBA" id="ARBA00022741"/>
    </source>
</evidence>
<evidence type="ECO:0000313" key="11">
    <source>
        <dbReference type="Proteomes" id="UP000070612"/>
    </source>
</evidence>
<keyword evidence="3" id="KW-0547">Nucleotide-binding</keyword>
<organism evidence="10 11">
    <name type="scientific">Mycolicibacterium wolinskyi</name>
    <dbReference type="NCBI Taxonomy" id="59750"/>
    <lineage>
        <taxon>Bacteria</taxon>
        <taxon>Bacillati</taxon>
        <taxon>Actinomycetota</taxon>
        <taxon>Actinomycetes</taxon>
        <taxon>Mycobacteriales</taxon>
        <taxon>Mycobacteriaceae</taxon>
        <taxon>Mycolicibacterium</taxon>
    </lineage>
</organism>
<dbReference type="GO" id="GO:0046677">
    <property type="term" value="P:response to antibiotic"/>
    <property type="evidence" value="ECO:0007669"/>
    <property type="project" value="UniProtKB-KW"/>
</dbReference>
<evidence type="ECO:0000259" key="9">
    <source>
        <dbReference type="Pfam" id="PF01636"/>
    </source>
</evidence>
<keyword evidence="6" id="KW-0046">Antibiotic resistance</keyword>
<evidence type="ECO:0000256" key="1">
    <source>
        <dbReference type="ARBA" id="ARBA00006219"/>
    </source>
</evidence>
<dbReference type="GO" id="GO:0016301">
    <property type="term" value="F:kinase activity"/>
    <property type="evidence" value="ECO:0007669"/>
    <property type="project" value="UniProtKB-KW"/>
</dbReference>
<dbReference type="CDD" id="cd05150">
    <property type="entry name" value="APH"/>
    <property type="match status" value="1"/>
</dbReference>
<accession>A0A132PFY8</accession>
<evidence type="ECO:0000256" key="2">
    <source>
        <dbReference type="ARBA" id="ARBA00022679"/>
    </source>
</evidence>
<feature type="active site" description="Proton acceptor" evidence="7">
    <location>
        <position position="167"/>
    </location>
</feature>
<dbReference type="AlphaFoldDB" id="A0A132PFY8"/>
<dbReference type="Gene3D" id="3.90.1200.10">
    <property type="match status" value="1"/>
</dbReference>
<evidence type="ECO:0000256" key="4">
    <source>
        <dbReference type="ARBA" id="ARBA00022777"/>
    </source>
</evidence>
<dbReference type="InterPro" id="IPR002575">
    <property type="entry name" value="Aminoglycoside_PTrfase"/>
</dbReference>
<comment type="similarity">
    <text evidence="1">Belongs to the aminoglycoside phosphotransferase family.</text>
</comment>
<sequence length="242" mass="26671">MTIPVGDVPIPAIVLDIAAGRATKAVWDNEVGGQTFEIGHGDAREFVKVAPPHPSVDLHREAIKLRWARQYLTVPPVLDVGRDGATEWLHTAGIAGRSAADPYWIARPRLAVRAIATGLRAMHERAPVDRCPFSWSVPERLANIDDAARRRLPDAPPIDRLVVCHGDSCAPNTLLDDDGRWCGHVDLGELGVADRWADLAVATLSLGWNYAGDWEAEFFGAYGVTPDPVRIDYYRRLWNAED</sequence>
<reference evidence="10 11" key="1">
    <citation type="submission" date="2015-07" db="EMBL/GenBank/DDBJ databases">
        <title>A draft genome sequence of Mycobacterium wolinskyi.</title>
        <authorList>
            <person name="de Man T.J."/>
            <person name="Perry K.A."/>
            <person name="Coulliette A.D."/>
            <person name="Jensen B."/>
            <person name="Toney N.C."/>
            <person name="Limbago B.M."/>
            <person name="Noble-Wang J."/>
        </authorList>
    </citation>
    <scope>NUCLEOTIDE SEQUENCE [LARGE SCALE GENOMIC DNA]</scope>
    <source>
        <strain evidence="10 11">CDC_01</strain>
    </source>
</reference>
<keyword evidence="4" id="KW-0418">Kinase</keyword>
<evidence type="ECO:0000313" key="10">
    <source>
        <dbReference type="EMBL" id="KWX21240.1"/>
    </source>
</evidence>
<proteinExistence type="inferred from homology"/>
<keyword evidence="5" id="KW-0067">ATP-binding</keyword>
<dbReference type="Gene3D" id="3.30.200.20">
    <property type="entry name" value="Phosphorylase Kinase, domain 1"/>
    <property type="match status" value="1"/>
</dbReference>
<keyword evidence="2 10" id="KW-0808">Transferase</keyword>
<dbReference type="RefSeq" id="WP_067855052.1">
    <property type="nucleotide sequence ID" value="NZ_LGTW01000021.1"/>
</dbReference>
<keyword evidence="8" id="KW-0479">Metal-binding</keyword>
<dbReference type="Pfam" id="PF01636">
    <property type="entry name" value="APH"/>
    <property type="match status" value="2"/>
</dbReference>
<keyword evidence="11" id="KW-1185">Reference proteome</keyword>
<dbReference type="GO" id="GO:0046872">
    <property type="term" value="F:metal ion binding"/>
    <property type="evidence" value="ECO:0007669"/>
    <property type="project" value="UniProtKB-KW"/>
</dbReference>
<dbReference type="InterPro" id="IPR011009">
    <property type="entry name" value="Kinase-like_dom_sf"/>
</dbReference>
<evidence type="ECO:0000256" key="5">
    <source>
        <dbReference type="ARBA" id="ARBA00022840"/>
    </source>
</evidence>
<evidence type="ECO:0000256" key="7">
    <source>
        <dbReference type="PIRSR" id="PIRSR000706-1"/>
    </source>
</evidence>
<dbReference type="PIRSF" id="PIRSF000706">
    <property type="entry name" value="Kanamycin_kin"/>
    <property type="match status" value="1"/>
</dbReference>